<comment type="caution">
    <text evidence="2">The sequence shown here is derived from an EMBL/GenBank/DDBJ whole genome shotgun (WGS) entry which is preliminary data.</text>
</comment>
<evidence type="ECO:0000313" key="2">
    <source>
        <dbReference type="EMBL" id="KRH92249.1"/>
    </source>
</evidence>
<dbReference type="AlphaFoldDB" id="A0A0R0LRW3"/>
<name>A0A0R0LRW3_9MICR</name>
<feature type="signal peptide" evidence="1">
    <location>
        <begin position="1"/>
        <end position="20"/>
    </location>
</feature>
<reference evidence="2 3" key="1">
    <citation type="submission" date="2015-07" db="EMBL/GenBank/DDBJ databases">
        <title>The genome of Pseudoloma neurophilia, a relevant intracellular parasite of the zebrafish.</title>
        <authorList>
            <person name="Ndikumana S."/>
            <person name="Pelin A."/>
            <person name="Sanders J."/>
            <person name="Corradi N."/>
        </authorList>
    </citation>
    <scope>NUCLEOTIDE SEQUENCE [LARGE SCALE GENOMIC DNA]</scope>
    <source>
        <strain evidence="2 3">MK1</strain>
    </source>
</reference>
<sequence length="44" mass="5426">FFSVYDWFFIILFIILRSTSKRTSYNNFVVILKNRHLMTPLNRN</sequence>
<protein>
    <recommendedName>
        <fullName evidence="4">Transposable element</fullName>
    </recommendedName>
</protein>
<dbReference type="Proteomes" id="UP000051530">
    <property type="component" value="Unassembled WGS sequence"/>
</dbReference>
<organism evidence="2 3">
    <name type="scientific">Pseudoloma neurophilia</name>
    <dbReference type="NCBI Taxonomy" id="146866"/>
    <lineage>
        <taxon>Eukaryota</taxon>
        <taxon>Fungi</taxon>
        <taxon>Fungi incertae sedis</taxon>
        <taxon>Microsporidia</taxon>
        <taxon>Pseudoloma</taxon>
    </lineage>
</organism>
<accession>A0A0R0LRW3</accession>
<dbReference type="EMBL" id="LGUB01001081">
    <property type="protein sequence ID" value="KRH92249.1"/>
    <property type="molecule type" value="Genomic_DNA"/>
</dbReference>
<dbReference type="VEuPathDB" id="MicrosporidiaDB:M153_90420001010"/>
<evidence type="ECO:0008006" key="4">
    <source>
        <dbReference type="Google" id="ProtNLM"/>
    </source>
</evidence>
<evidence type="ECO:0000313" key="3">
    <source>
        <dbReference type="Proteomes" id="UP000051530"/>
    </source>
</evidence>
<feature type="chain" id="PRO_5006398892" description="Transposable element" evidence="1">
    <location>
        <begin position="21"/>
        <end position="44"/>
    </location>
</feature>
<keyword evidence="3" id="KW-1185">Reference proteome</keyword>
<evidence type="ECO:0000256" key="1">
    <source>
        <dbReference type="SAM" id="SignalP"/>
    </source>
</evidence>
<keyword evidence="1" id="KW-0732">Signal</keyword>
<gene>
    <name evidence="2" type="ORF">M153_90420001010</name>
</gene>
<proteinExistence type="predicted"/>
<feature type="non-terminal residue" evidence="2">
    <location>
        <position position="1"/>
    </location>
</feature>